<feature type="transmembrane region" description="Helical" evidence="6">
    <location>
        <begin position="34"/>
        <end position="55"/>
    </location>
</feature>
<protein>
    <submittedName>
        <fullName evidence="7">Cytosine permease</fullName>
    </submittedName>
</protein>
<feature type="transmembrane region" description="Helical" evidence="6">
    <location>
        <begin position="312"/>
        <end position="333"/>
    </location>
</feature>
<accession>A0ABS3WKC6</accession>
<feature type="transmembrane region" description="Helical" evidence="6">
    <location>
        <begin position="274"/>
        <end position="300"/>
    </location>
</feature>
<dbReference type="Pfam" id="PF02133">
    <property type="entry name" value="Transp_cyt_pur"/>
    <property type="match status" value="1"/>
</dbReference>
<keyword evidence="5 6" id="KW-0472">Membrane</keyword>
<feature type="transmembrane region" description="Helical" evidence="6">
    <location>
        <begin position="131"/>
        <end position="150"/>
    </location>
</feature>
<keyword evidence="3 6" id="KW-0812">Transmembrane</keyword>
<comment type="subcellular location">
    <subcellularLocation>
        <location evidence="1">Membrane</location>
        <topology evidence="1">Multi-pass membrane protein</topology>
    </subcellularLocation>
</comment>
<feature type="transmembrane region" description="Helical" evidence="6">
    <location>
        <begin position="231"/>
        <end position="254"/>
    </location>
</feature>
<sequence length="427" mass="44406">MGHAAADHELLGDEYEHAPVPPDKRKSLLAVTSIWVGFPMIVTGAVTGATIVHGLGFVRGLLAMVLGNALLFAYVGLLSALGAKDGHNFSLQASRTFGRKGYMVSSALLSTLVIGWFAVQTGLTGVSMSGAFQVNELLIVGIAGVLYVGLTLLGIRALSLIGIVSAPLFLILGLYAVGEAAGNGHAIASYAGSADSPLAFWVAVTLVFALFADSGTMTSDFTRWARNPKHALIATFSAFPVANLIAMIIGGIIAAATLTGTGDVFGVIVGKGGAIAWIAVLFLFVNLGSVCSHCLYNGAVGWSHITGTKMRTMTLILGAIGIVLAILGIWNYFIDWLNLLGVIVPPIGTIIILDQWVARRSSTAIDADFRFRPFLAWGIGSAAALIANYQFPGMSTAICGMLVSGAAYWLMANKPSVAAPHSAGAKP</sequence>
<proteinExistence type="inferred from homology"/>
<dbReference type="Proteomes" id="UP000670947">
    <property type="component" value="Unassembled WGS sequence"/>
</dbReference>
<organism evidence="7 8">
    <name type="scientific">Paenibacillus artemisiicola</name>
    <dbReference type="NCBI Taxonomy" id="1172618"/>
    <lineage>
        <taxon>Bacteria</taxon>
        <taxon>Bacillati</taxon>
        <taxon>Bacillota</taxon>
        <taxon>Bacilli</taxon>
        <taxon>Bacillales</taxon>
        <taxon>Paenibacillaceae</taxon>
        <taxon>Paenibacillus</taxon>
    </lineage>
</organism>
<dbReference type="Gene3D" id="1.10.4160.10">
    <property type="entry name" value="Hydantoin permease"/>
    <property type="match status" value="1"/>
</dbReference>
<evidence type="ECO:0000313" key="8">
    <source>
        <dbReference type="Proteomes" id="UP000670947"/>
    </source>
</evidence>
<reference evidence="7 8" key="1">
    <citation type="submission" date="2021-03" db="EMBL/GenBank/DDBJ databases">
        <title>Paenibacillus artemisicola MWE-103 whole genome sequence.</title>
        <authorList>
            <person name="Ham Y.J."/>
        </authorList>
    </citation>
    <scope>NUCLEOTIDE SEQUENCE [LARGE SCALE GENOMIC DNA]</scope>
    <source>
        <strain evidence="7 8">MWE-103</strain>
    </source>
</reference>
<comment type="similarity">
    <text evidence="2">Belongs to the purine-cytosine permease (2.A.39) family.</text>
</comment>
<comment type="caution">
    <text evidence="7">The sequence shown here is derived from an EMBL/GenBank/DDBJ whole genome shotgun (WGS) entry which is preliminary data.</text>
</comment>
<evidence type="ECO:0000256" key="2">
    <source>
        <dbReference type="ARBA" id="ARBA00008974"/>
    </source>
</evidence>
<dbReference type="InterPro" id="IPR030191">
    <property type="entry name" value="CodB"/>
</dbReference>
<evidence type="ECO:0000256" key="4">
    <source>
        <dbReference type="ARBA" id="ARBA00022989"/>
    </source>
</evidence>
<evidence type="ECO:0000313" key="7">
    <source>
        <dbReference type="EMBL" id="MBO7748541.1"/>
    </source>
</evidence>
<dbReference type="PANTHER" id="PTHR30569">
    <property type="entry name" value="CYTOSINE TRANSPORTER CODB"/>
    <property type="match status" value="1"/>
</dbReference>
<feature type="transmembrane region" description="Helical" evidence="6">
    <location>
        <begin position="157"/>
        <end position="178"/>
    </location>
</feature>
<dbReference type="RefSeq" id="WP_208851093.1">
    <property type="nucleotide sequence ID" value="NZ_JAGGDJ010000062.1"/>
</dbReference>
<feature type="transmembrane region" description="Helical" evidence="6">
    <location>
        <begin position="339"/>
        <end position="357"/>
    </location>
</feature>
<evidence type="ECO:0000256" key="3">
    <source>
        <dbReference type="ARBA" id="ARBA00022692"/>
    </source>
</evidence>
<dbReference type="EMBL" id="JAGGDJ010000062">
    <property type="protein sequence ID" value="MBO7748541.1"/>
    <property type="molecule type" value="Genomic_DNA"/>
</dbReference>
<name>A0ABS3WKC6_9BACL</name>
<keyword evidence="4 6" id="KW-1133">Transmembrane helix</keyword>
<dbReference type="CDD" id="cd11484">
    <property type="entry name" value="SLC-NCS1sbd_CobB-like"/>
    <property type="match status" value="1"/>
</dbReference>
<gene>
    <name evidence="7" type="ORF">I8J29_30635</name>
</gene>
<dbReference type="InterPro" id="IPR001248">
    <property type="entry name" value="Pur-cyt_permease"/>
</dbReference>
<feature type="transmembrane region" description="Helical" evidence="6">
    <location>
        <begin position="61"/>
        <end position="81"/>
    </location>
</feature>
<keyword evidence="8" id="KW-1185">Reference proteome</keyword>
<dbReference type="PANTHER" id="PTHR30569:SF0">
    <property type="entry name" value="CYTOSINE PERMEASE"/>
    <property type="match status" value="1"/>
</dbReference>
<evidence type="ECO:0000256" key="6">
    <source>
        <dbReference type="SAM" id="Phobius"/>
    </source>
</evidence>
<evidence type="ECO:0000256" key="1">
    <source>
        <dbReference type="ARBA" id="ARBA00004141"/>
    </source>
</evidence>
<feature type="transmembrane region" description="Helical" evidence="6">
    <location>
        <begin position="102"/>
        <end position="119"/>
    </location>
</feature>
<feature type="transmembrane region" description="Helical" evidence="6">
    <location>
        <begin position="369"/>
        <end position="387"/>
    </location>
</feature>
<feature type="transmembrane region" description="Helical" evidence="6">
    <location>
        <begin position="198"/>
        <end position="219"/>
    </location>
</feature>
<evidence type="ECO:0000256" key="5">
    <source>
        <dbReference type="ARBA" id="ARBA00023136"/>
    </source>
</evidence>